<feature type="domain" description="N-acetyltransferase" evidence="3">
    <location>
        <begin position="1"/>
        <end position="171"/>
    </location>
</feature>
<gene>
    <name evidence="4" type="ORF">GCM10011614_02290</name>
</gene>
<keyword evidence="5" id="KW-1185">Reference proteome</keyword>
<dbReference type="PANTHER" id="PTHR43877">
    <property type="entry name" value="AMINOALKYLPHOSPHONATE N-ACETYLTRANSFERASE-RELATED-RELATED"/>
    <property type="match status" value="1"/>
</dbReference>
<name>A0A918P9R8_9SPHN</name>
<comment type="caution">
    <text evidence="4">The sequence shown here is derived from an EMBL/GenBank/DDBJ whole genome shotgun (WGS) entry which is preliminary data.</text>
</comment>
<dbReference type="AlphaFoldDB" id="A0A918P9R8"/>
<dbReference type="Gene3D" id="3.40.630.30">
    <property type="match status" value="1"/>
</dbReference>
<evidence type="ECO:0000256" key="1">
    <source>
        <dbReference type="ARBA" id="ARBA00022679"/>
    </source>
</evidence>
<dbReference type="Proteomes" id="UP000648075">
    <property type="component" value="Unassembled WGS sequence"/>
</dbReference>
<organism evidence="4 5">
    <name type="scientific">Novosphingobium colocasiae</name>
    <dbReference type="NCBI Taxonomy" id="1256513"/>
    <lineage>
        <taxon>Bacteria</taxon>
        <taxon>Pseudomonadati</taxon>
        <taxon>Pseudomonadota</taxon>
        <taxon>Alphaproteobacteria</taxon>
        <taxon>Sphingomonadales</taxon>
        <taxon>Sphingomonadaceae</taxon>
        <taxon>Novosphingobium</taxon>
    </lineage>
</organism>
<dbReference type="Pfam" id="PF00583">
    <property type="entry name" value="Acetyltransf_1"/>
    <property type="match status" value="1"/>
</dbReference>
<evidence type="ECO:0000313" key="4">
    <source>
        <dbReference type="EMBL" id="GGY91158.1"/>
    </source>
</evidence>
<keyword evidence="1" id="KW-0808">Transferase</keyword>
<evidence type="ECO:0000313" key="5">
    <source>
        <dbReference type="Proteomes" id="UP000648075"/>
    </source>
</evidence>
<dbReference type="GO" id="GO:0016747">
    <property type="term" value="F:acyltransferase activity, transferring groups other than amino-acyl groups"/>
    <property type="evidence" value="ECO:0007669"/>
    <property type="project" value="InterPro"/>
</dbReference>
<protein>
    <submittedName>
        <fullName evidence="4">N-acetyltransferase</fullName>
    </submittedName>
</protein>
<accession>A0A918P9R8</accession>
<dbReference type="InterPro" id="IPR050832">
    <property type="entry name" value="Bact_Acetyltransf"/>
</dbReference>
<dbReference type="PROSITE" id="PS51186">
    <property type="entry name" value="GNAT"/>
    <property type="match status" value="1"/>
</dbReference>
<evidence type="ECO:0000256" key="2">
    <source>
        <dbReference type="ARBA" id="ARBA00023315"/>
    </source>
</evidence>
<sequence length="171" mass="18747">MDLRPARPTDAAALADLGARSFIAKFGDLYSPEDLAGFLRDAHHADTVAHEIANPAYRIMLAMEGDALLGFCKMDMTCGWPDHARGSRVVQLKQLYTEPDATGRGIGAALTEWALAEAAAFGADEVQLSVYSANEGAQRFYHRHGFTKIADIFFMVGSQRDDEFLYARMLG</sequence>
<keyword evidence="2" id="KW-0012">Acyltransferase</keyword>
<dbReference type="EMBL" id="BMZA01000001">
    <property type="protein sequence ID" value="GGY91158.1"/>
    <property type="molecule type" value="Genomic_DNA"/>
</dbReference>
<dbReference type="InterPro" id="IPR016181">
    <property type="entry name" value="Acyl_CoA_acyltransferase"/>
</dbReference>
<reference evidence="4" key="2">
    <citation type="submission" date="2020-09" db="EMBL/GenBank/DDBJ databases">
        <authorList>
            <person name="Sun Q."/>
            <person name="Kim S."/>
        </authorList>
    </citation>
    <scope>NUCLEOTIDE SEQUENCE</scope>
    <source>
        <strain evidence="4">KCTC 32255</strain>
    </source>
</reference>
<dbReference type="SUPFAM" id="SSF55729">
    <property type="entry name" value="Acyl-CoA N-acyltransferases (Nat)"/>
    <property type="match status" value="1"/>
</dbReference>
<dbReference type="InterPro" id="IPR000182">
    <property type="entry name" value="GNAT_dom"/>
</dbReference>
<reference evidence="4" key="1">
    <citation type="journal article" date="2014" name="Int. J. Syst. Evol. Microbiol.">
        <title>Complete genome sequence of Corynebacterium casei LMG S-19264T (=DSM 44701T), isolated from a smear-ripened cheese.</title>
        <authorList>
            <consortium name="US DOE Joint Genome Institute (JGI-PGF)"/>
            <person name="Walter F."/>
            <person name="Albersmeier A."/>
            <person name="Kalinowski J."/>
            <person name="Ruckert C."/>
        </authorList>
    </citation>
    <scope>NUCLEOTIDE SEQUENCE</scope>
    <source>
        <strain evidence="4">KCTC 32255</strain>
    </source>
</reference>
<evidence type="ECO:0000259" key="3">
    <source>
        <dbReference type="PROSITE" id="PS51186"/>
    </source>
</evidence>
<dbReference type="RefSeq" id="WP_189619253.1">
    <property type="nucleotide sequence ID" value="NZ_BMZA01000001.1"/>
</dbReference>
<proteinExistence type="predicted"/>